<evidence type="ECO:0000313" key="1">
    <source>
        <dbReference type="EMBL" id="QGG48698.1"/>
    </source>
</evidence>
<name>A0A5Q2N132_9FIRM</name>
<dbReference type="RefSeq" id="WP_162008023.1">
    <property type="nucleotide sequence ID" value="NZ_CP045875.1"/>
</dbReference>
<evidence type="ECO:0000313" key="2">
    <source>
        <dbReference type="Proteomes" id="UP000366051"/>
    </source>
</evidence>
<dbReference type="AlphaFoldDB" id="A0A5Q2N132"/>
<accession>A0A5Q2N132</accession>
<dbReference type="Proteomes" id="UP000366051">
    <property type="component" value="Chromosome"/>
</dbReference>
<dbReference type="InterPro" id="IPR025681">
    <property type="entry name" value="COOH-NH2_lig"/>
</dbReference>
<dbReference type="KEGG" id="hcv:FTV88_2605"/>
<organism evidence="1 2">
    <name type="scientific">Heliorestis convoluta</name>
    <dbReference type="NCBI Taxonomy" id="356322"/>
    <lineage>
        <taxon>Bacteria</taxon>
        <taxon>Bacillati</taxon>
        <taxon>Bacillota</taxon>
        <taxon>Clostridia</taxon>
        <taxon>Eubacteriales</taxon>
        <taxon>Heliobacteriaceae</taxon>
        <taxon>Heliorestis</taxon>
    </lineage>
</organism>
<reference evidence="2" key="1">
    <citation type="submission" date="2019-11" db="EMBL/GenBank/DDBJ databases">
        <title>Genome sequence of Heliorestis convoluta strain HH, an alkaliphilic and minimalistic phototrophic bacterium from a soda lake in Egypt.</title>
        <authorList>
            <person name="Dewey E.D."/>
            <person name="Stokes L.M."/>
            <person name="Burchell B.M."/>
            <person name="Shaffer K.N."/>
            <person name="Huntington A.M."/>
            <person name="Baker J.M."/>
            <person name="Nadendla S."/>
            <person name="Giglio M.G."/>
            <person name="Touchman J.W."/>
            <person name="Blankenship R.E."/>
            <person name="Madigan M.T."/>
            <person name="Sattley W.M."/>
        </authorList>
    </citation>
    <scope>NUCLEOTIDE SEQUENCE [LARGE SCALE GENOMIC DNA]</scope>
    <source>
        <strain evidence="2">HH</strain>
    </source>
</reference>
<proteinExistence type="predicted"/>
<protein>
    <recommendedName>
        <fullName evidence="3">Phage phiEco32-like COOH-NH2 ligase-type 2</fullName>
    </recommendedName>
</protein>
<dbReference type="Pfam" id="PF14395">
    <property type="entry name" value="COOH-NH2_lig"/>
    <property type="match status" value="1"/>
</dbReference>
<keyword evidence="2" id="KW-1185">Reference proteome</keyword>
<dbReference type="EMBL" id="CP045875">
    <property type="protein sequence ID" value="QGG48698.1"/>
    <property type="molecule type" value="Genomic_DNA"/>
</dbReference>
<sequence length="445" mass="50195">MSLLVLHRNQLSARRLAQALRCQEGTTFPELPPKILLRFGNSEGEEGTVLTINKSSVIQGLQAKKLAALYKLHRLPFNSQARDSREMIVHIIDGFIIATQSAKQFSQNERQRALGTALRAMYLARLDLGAVKVAIPARGRIRVKKVMSAPALTPSLAKAYAEAIGQYIARRTNSSSLVGNPDGRLITVTSDEKVLLGADPEFMIKNIRTGKLIPASRFFTLQGTIGCDNRRSIGELRPAPQSSPYKLTESIRTLLGRASKKLKNKRYRLLAGSQPFQHFPIGGHIHFGGVPLSFQVMRALDNYLLIPLYLVEKSNTAIKRRRYYGYIGDIRLKGPKRFEYRSPGSWLVSPEVTLAALSLAKVVALSADQLPLDYFADLNACRSFYRGEKDYFRPLCQHLRKDLEKLPLYNELSSSILPLWEMIEQSQEWLEDIDLRESWLLEQET</sequence>
<gene>
    <name evidence="1" type="ORF">FTV88_2605</name>
</gene>
<evidence type="ECO:0008006" key="3">
    <source>
        <dbReference type="Google" id="ProtNLM"/>
    </source>
</evidence>